<dbReference type="SUPFAM" id="SSF54826">
    <property type="entry name" value="Enolase N-terminal domain-like"/>
    <property type="match status" value="1"/>
</dbReference>
<evidence type="ECO:0000256" key="2">
    <source>
        <dbReference type="ARBA" id="ARBA00022723"/>
    </source>
</evidence>
<dbReference type="InterPro" id="IPR010197">
    <property type="entry name" value="OSBS/NAAAR"/>
</dbReference>
<evidence type="ECO:0000256" key="3">
    <source>
        <dbReference type="ARBA" id="ARBA00029491"/>
    </source>
</evidence>
<keyword evidence="5" id="KW-0456">Lyase</keyword>
<comment type="cofactor">
    <cofactor evidence="1">
        <name>a divalent metal cation</name>
        <dbReference type="ChEBI" id="CHEBI:60240"/>
    </cofactor>
</comment>
<dbReference type="SUPFAM" id="SSF51604">
    <property type="entry name" value="Enolase C-terminal domain-like"/>
    <property type="match status" value="1"/>
</dbReference>
<proteinExistence type="predicted"/>
<name>A0A3B0U615_9ZZZZ</name>
<feature type="domain" description="Enolase C-terminal" evidence="4">
    <location>
        <begin position="160"/>
        <end position="353"/>
    </location>
</feature>
<dbReference type="GO" id="GO:0046872">
    <property type="term" value="F:metal ion binding"/>
    <property type="evidence" value="ECO:0007669"/>
    <property type="project" value="UniProtKB-KW"/>
</dbReference>
<evidence type="ECO:0000313" key="5">
    <source>
        <dbReference type="EMBL" id="VAW26491.1"/>
    </source>
</evidence>
<dbReference type="NCBIfam" id="TIGR01928">
    <property type="entry name" value="menC_lowGC_arch"/>
    <property type="match status" value="1"/>
</dbReference>
<gene>
    <name evidence="5" type="ORF">MNBD_BACTEROID06-1762</name>
</gene>
<dbReference type="EC" id="4.2.1.113" evidence="3"/>
<sequence length="379" mass="42560">MDFVPASIKAFLNRGVSLEKLELVVVDLPQIKPFRSAIGVRTSRKALIIKWHTKEGSVGYGECSCRPDPFYSHEFVDGAIKVIQEFIFPLLKSATTYGQVLTALSKIRGWNFTKAAIEFAMNNAIKKSTSKGILEAWNRPKLDKVPVGISMGLFNSSQEMAKAIQTAEAEGYKRLKFKINPAYASSNILECLQACKHPNLSFDANGSFNQDDFNKLEQFASLGYMIEQPFAPGNSYLQAEFEKDNTKLINCPDEEIETLGQLIEQKDNLSELNIKPGRVGGLFKTIEMIEYCFANNISVWIGGMFETGIGRAQNLQIASFLVDAKAHDQSPSNRYFKKDVLKQPIKMENGFINSSYFLNLKIDEEVFDELTINKLTLKL</sequence>
<dbReference type="GO" id="GO:0009234">
    <property type="term" value="P:menaquinone biosynthetic process"/>
    <property type="evidence" value="ECO:0007669"/>
    <property type="project" value="InterPro"/>
</dbReference>
<dbReference type="GO" id="GO:0043748">
    <property type="term" value="F:O-succinylbenzoate synthase activity"/>
    <property type="evidence" value="ECO:0007669"/>
    <property type="project" value="UniProtKB-EC"/>
</dbReference>
<evidence type="ECO:0000259" key="4">
    <source>
        <dbReference type="Pfam" id="PF13378"/>
    </source>
</evidence>
<evidence type="ECO:0000256" key="1">
    <source>
        <dbReference type="ARBA" id="ARBA00001968"/>
    </source>
</evidence>
<dbReference type="InterPro" id="IPR036849">
    <property type="entry name" value="Enolase-like_C_sf"/>
</dbReference>
<keyword evidence="2" id="KW-0479">Metal-binding</keyword>
<dbReference type="PANTHER" id="PTHR48073">
    <property type="entry name" value="O-SUCCINYLBENZOATE SYNTHASE-RELATED"/>
    <property type="match status" value="1"/>
</dbReference>
<dbReference type="Pfam" id="PF13378">
    <property type="entry name" value="MR_MLE_C"/>
    <property type="match status" value="1"/>
</dbReference>
<organism evidence="5">
    <name type="scientific">hydrothermal vent metagenome</name>
    <dbReference type="NCBI Taxonomy" id="652676"/>
    <lineage>
        <taxon>unclassified sequences</taxon>
        <taxon>metagenomes</taxon>
        <taxon>ecological metagenomes</taxon>
    </lineage>
</organism>
<accession>A0A3B0U615</accession>
<dbReference type="AlphaFoldDB" id="A0A3B0U615"/>
<dbReference type="Gene3D" id="3.20.20.120">
    <property type="entry name" value="Enolase-like C-terminal domain"/>
    <property type="match status" value="1"/>
</dbReference>
<dbReference type="InterPro" id="IPR029017">
    <property type="entry name" value="Enolase-like_N"/>
</dbReference>
<reference evidence="5" key="1">
    <citation type="submission" date="2018-06" db="EMBL/GenBank/DDBJ databases">
        <authorList>
            <person name="Zhirakovskaya E."/>
        </authorList>
    </citation>
    <scope>NUCLEOTIDE SEQUENCE</scope>
</reference>
<dbReference type="InterPro" id="IPR029065">
    <property type="entry name" value="Enolase_C-like"/>
</dbReference>
<dbReference type="EMBL" id="UOES01000105">
    <property type="protein sequence ID" value="VAW26491.1"/>
    <property type="molecule type" value="Genomic_DNA"/>
</dbReference>
<protein>
    <recommendedName>
        <fullName evidence="3">o-succinylbenzoate synthase</fullName>
        <ecNumber evidence="3">4.2.1.113</ecNumber>
    </recommendedName>
</protein>
<dbReference type="Gene3D" id="3.30.390.10">
    <property type="entry name" value="Enolase-like, N-terminal domain"/>
    <property type="match status" value="1"/>
</dbReference>